<organism evidence="2 3">
    <name type="scientific">Desulfosporosinus hippei DSM 8344</name>
    <dbReference type="NCBI Taxonomy" id="1121419"/>
    <lineage>
        <taxon>Bacteria</taxon>
        <taxon>Bacillati</taxon>
        <taxon>Bacillota</taxon>
        <taxon>Clostridia</taxon>
        <taxon>Eubacteriales</taxon>
        <taxon>Desulfitobacteriaceae</taxon>
        <taxon>Desulfosporosinus</taxon>
    </lineage>
</organism>
<dbReference type="AlphaFoldDB" id="A0A1G8HQ39"/>
<keyword evidence="3" id="KW-1185">Reference proteome</keyword>
<accession>A0A1G8HQ39</accession>
<keyword evidence="1" id="KW-0175">Coiled coil</keyword>
<evidence type="ECO:0000256" key="1">
    <source>
        <dbReference type="SAM" id="Coils"/>
    </source>
</evidence>
<protein>
    <submittedName>
        <fullName evidence="2">Uncharacterized protein</fullName>
    </submittedName>
</protein>
<dbReference type="STRING" id="1121419.SAMN05443529_12627"/>
<dbReference type="Proteomes" id="UP000198656">
    <property type="component" value="Unassembled WGS sequence"/>
</dbReference>
<proteinExistence type="predicted"/>
<sequence length="74" mass="8578">MNISELSYEDLNTKLQLFLDELEELEEERSFVLKQTGLHLPGRTVKKYEAEIQSLKSSIEKVKSELVLRISNVP</sequence>
<dbReference type="RefSeq" id="WP_092335104.1">
    <property type="nucleotide sequence ID" value="NZ_FNCP01000026.1"/>
</dbReference>
<dbReference type="EMBL" id="FNCP01000026">
    <property type="protein sequence ID" value="SDI08734.1"/>
    <property type="molecule type" value="Genomic_DNA"/>
</dbReference>
<reference evidence="3" key="1">
    <citation type="submission" date="2016-10" db="EMBL/GenBank/DDBJ databases">
        <authorList>
            <person name="Varghese N."/>
            <person name="Submissions S."/>
        </authorList>
    </citation>
    <scope>NUCLEOTIDE SEQUENCE [LARGE SCALE GENOMIC DNA]</scope>
    <source>
        <strain evidence="3">DSM 8344</strain>
    </source>
</reference>
<dbReference type="OrthoDB" id="1912014at2"/>
<evidence type="ECO:0000313" key="2">
    <source>
        <dbReference type="EMBL" id="SDI08734.1"/>
    </source>
</evidence>
<evidence type="ECO:0000313" key="3">
    <source>
        <dbReference type="Proteomes" id="UP000198656"/>
    </source>
</evidence>
<feature type="coiled-coil region" evidence="1">
    <location>
        <begin position="8"/>
        <end position="65"/>
    </location>
</feature>
<name>A0A1G8HQ39_9FIRM</name>
<gene>
    <name evidence="2" type="ORF">SAMN05443529_12627</name>
</gene>